<evidence type="ECO:0000313" key="6">
    <source>
        <dbReference type="Proteomes" id="UP000834106"/>
    </source>
</evidence>
<dbReference type="InterPro" id="IPR000504">
    <property type="entry name" value="RRM_dom"/>
</dbReference>
<evidence type="ECO:0000256" key="2">
    <source>
        <dbReference type="PROSITE-ProRule" id="PRU00176"/>
    </source>
</evidence>
<keyword evidence="6" id="KW-1185">Reference proteome</keyword>
<dbReference type="PANTHER" id="PTHR23236:SF11">
    <property type="entry name" value="EUKARYOTIC TRANSLATION INITIATION FACTOR 4H"/>
    <property type="match status" value="1"/>
</dbReference>
<dbReference type="InterPro" id="IPR035979">
    <property type="entry name" value="RBD_domain_sf"/>
</dbReference>
<dbReference type="Gene3D" id="3.30.70.330">
    <property type="match status" value="2"/>
</dbReference>
<organism evidence="5 6">
    <name type="scientific">Fraxinus pennsylvanica</name>
    <dbReference type="NCBI Taxonomy" id="56036"/>
    <lineage>
        <taxon>Eukaryota</taxon>
        <taxon>Viridiplantae</taxon>
        <taxon>Streptophyta</taxon>
        <taxon>Embryophyta</taxon>
        <taxon>Tracheophyta</taxon>
        <taxon>Spermatophyta</taxon>
        <taxon>Magnoliopsida</taxon>
        <taxon>eudicotyledons</taxon>
        <taxon>Gunneridae</taxon>
        <taxon>Pentapetalae</taxon>
        <taxon>asterids</taxon>
        <taxon>lamiids</taxon>
        <taxon>Lamiales</taxon>
        <taxon>Oleaceae</taxon>
        <taxon>Oleeae</taxon>
        <taxon>Fraxinus</taxon>
    </lineage>
</organism>
<feature type="region of interest" description="Disordered" evidence="3">
    <location>
        <begin position="1"/>
        <end position="34"/>
    </location>
</feature>
<evidence type="ECO:0000256" key="1">
    <source>
        <dbReference type="ARBA" id="ARBA00022884"/>
    </source>
</evidence>
<feature type="domain" description="RRM" evidence="4">
    <location>
        <begin position="243"/>
        <end position="320"/>
    </location>
</feature>
<dbReference type="AlphaFoldDB" id="A0AAD1ZRZ9"/>
<evidence type="ECO:0000313" key="5">
    <source>
        <dbReference type="EMBL" id="CAI9774734.1"/>
    </source>
</evidence>
<dbReference type="PROSITE" id="PS50102">
    <property type="entry name" value="RRM"/>
    <property type="match status" value="2"/>
</dbReference>
<feature type="region of interest" description="Disordered" evidence="3">
    <location>
        <begin position="320"/>
        <end position="340"/>
    </location>
</feature>
<feature type="compositionally biased region" description="Polar residues" evidence="3">
    <location>
        <begin position="211"/>
        <end position="220"/>
    </location>
</feature>
<sequence>MMEDKRKLEEDEEKQVGAKKQKNDDVAALEEQKSEVKISENEVLKRNVLVPPEKEHGPVDRIENKIKPDGLISEDEISGSAEDAGASEKVPGTATENDLVAATKKKDYASNGSGSVSEDEDVAVTKNVLAAVSCGEDATATKNEGGRIKEESEEADPPNIQGIKKSISVSENSNMLEESPEEDEEVSTDRETEDPSRNLEKMNTDVKTIDATRTTPNSEKGGSLPVEAPRAPATPRVETTGSKTLFLGNLCFSIERTDVEEFFKDAGELVDIRFAMNEDDTFRGFGYIEFATVEAAEKALRELNGKHLLGRRVRLDFNREKGSYTPHSGTGTSSNQTGGKAQGQKIFIRGFDKRNCEEKIRSALGDHFVSCGEITKISIPKDQDGGVKGIAYIDFKDADAFNNALELNGSKFEEATLTVEGARPRDDGRDSAWSGRSGGGRFGGHRGGGRGYGGHFGGGGHGYGGHFGGGGHGYGGHLGGGGRGYDGHFGGSRGYGGHFGGDGRGYGGHFGEDGDLSASQAWLQLELERGWTRTSKLRSTRERDEIERSYEKGIPVCSSGI</sequence>
<feature type="compositionally biased region" description="Low complexity" evidence="3">
    <location>
        <begin position="328"/>
        <end position="339"/>
    </location>
</feature>
<feature type="compositionally biased region" description="Polar residues" evidence="3">
    <location>
        <begin position="167"/>
        <end position="176"/>
    </location>
</feature>
<reference evidence="5" key="1">
    <citation type="submission" date="2023-05" db="EMBL/GenBank/DDBJ databases">
        <authorList>
            <person name="Huff M."/>
        </authorList>
    </citation>
    <scope>NUCLEOTIDE SEQUENCE</scope>
</reference>
<gene>
    <name evidence="5" type="ORF">FPE_LOCUS22164</name>
</gene>
<feature type="domain" description="RRM" evidence="4">
    <location>
        <begin position="344"/>
        <end position="424"/>
    </location>
</feature>
<dbReference type="InterPro" id="IPR012677">
    <property type="entry name" value="Nucleotide-bd_a/b_plait_sf"/>
</dbReference>
<evidence type="ECO:0000256" key="3">
    <source>
        <dbReference type="SAM" id="MobiDB-lite"/>
    </source>
</evidence>
<feature type="region of interest" description="Disordered" evidence="3">
    <location>
        <begin position="422"/>
        <end position="446"/>
    </location>
</feature>
<dbReference type="SMART" id="SM00360">
    <property type="entry name" value="RRM"/>
    <property type="match status" value="2"/>
</dbReference>
<keyword evidence="1 2" id="KW-0694">RNA-binding</keyword>
<feature type="region of interest" description="Disordered" evidence="3">
    <location>
        <begin position="50"/>
        <end position="98"/>
    </location>
</feature>
<proteinExistence type="predicted"/>
<dbReference type="Proteomes" id="UP000834106">
    <property type="component" value="Chromosome 13"/>
</dbReference>
<dbReference type="GO" id="GO:0003723">
    <property type="term" value="F:RNA binding"/>
    <property type="evidence" value="ECO:0007669"/>
    <property type="project" value="UniProtKB-UniRule"/>
</dbReference>
<feature type="region of interest" description="Disordered" evidence="3">
    <location>
        <begin position="131"/>
        <end position="236"/>
    </location>
</feature>
<feature type="compositionally biased region" description="Basic and acidic residues" evidence="3">
    <location>
        <begin position="21"/>
        <end position="34"/>
    </location>
</feature>
<dbReference type="PANTHER" id="PTHR23236">
    <property type="entry name" value="EUKARYOTIC TRANSLATION INITIATION FACTOR 4B/4H"/>
    <property type="match status" value="1"/>
</dbReference>
<accession>A0AAD1ZRZ9</accession>
<feature type="compositionally biased region" description="Basic and acidic residues" evidence="3">
    <location>
        <begin position="187"/>
        <end position="210"/>
    </location>
</feature>
<dbReference type="SUPFAM" id="SSF54928">
    <property type="entry name" value="RNA-binding domain, RBD"/>
    <property type="match status" value="2"/>
</dbReference>
<evidence type="ECO:0000259" key="4">
    <source>
        <dbReference type="PROSITE" id="PS50102"/>
    </source>
</evidence>
<dbReference type="Pfam" id="PF00076">
    <property type="entry name" value="RRM_1"/>
    <property type="match status" value="2"/>
</dbReference>
<feature type="compositionally biased region" description="Basic and acidic residues" evidence="3">
    <location>
        <begin position="52"/>
        <end position="68"/>
    </location>
</feature>
<name>A0AAD1ZRZ9_9LAMI</name>
<dbReference type="EMBL" id="OU503048">
    <property type="protein sequence ID" value="CAI9774734.1"/>
    <property type="molecule type" value="Genomic_DNA"/>
</dbReference>
<protein>
    <recommendedName>
        <fullName evidence="4">RRM domain-containing protein</fullName>
    </recommendedName>
</protein>